<keyword evidence="1 3" id="KW-0808">Transferase</keyword>
<dbReference type="PANTHER" id="PTHR46401:SF2">
    <property type="entry name" value="GLYCOSYLTRANSFERASE WBBK-RELATED"/>
    <property type="match status" value="1"/>
</dbReference>
<dbReference type="InterPro" id="IPR055050">
    <property type="entry name" value="WsaF_C"/>
</dbReference>
<name>A0AAW9RMN6_9HYPH</name>
<dbReference type="SUPFAM" id="SSF53756">
    <property type="entry name" value="UDP-Glycosyltransferase/glycogen phosphorylase"/>
    <property type="match status" value="1"/>
</dbReference>
<sequence length="414" mass="45837">MLSKLRNAPTYVRKYGLSAALRRSVAEVVGSPPPGHRGVVVEFYDAIFGHETGTGDPEAAAAPADSVTWVIPNFSPNSGGHINILRMVYGLEKLGFTNQTVVVQEPHHWPSADAALQAIRQHFFPLQHLKVVLGCDAIPPSRFLVATGWQTAYWVAKNRDAAHRIYFVQDFEPDFYATGAEHIFAEDTYRLGMFGMTAGDWLKEKLARDYGMPTAAFSFSFDRETYYRVPKRPKAKKQVFFYARPSTPRRAFEMGIMALRDVCAARDDVEVVLAGWNLRDYHIPFPHVDAKQLPVSRLADLYSQCDAGLVLSLTNLSLLPLEMMACGCPVVINRGPNNDWLVGDDVAAKCDLTIASIAQTVLKTLEGGRPVETMVERALDFANRTTWDDQARKMADTLKAIDRSAAPASRSAAG</sequence>
<dbReference type="Proteomes" id="UP001378188">
    <property type="component" value="Unassembled WGS sequence"/>
</dbReference>
<proteinExistence type="predicted"/>
<dbReference type="GO" id="GO:0030247">
    <property type="term" value="F:polysaccharide binding"/>
    <property type="evidence" value="ECO:0007669"/>
    <property type="project" value="InterPro"/>
</dbReference>
<dbReference type="Gene3D" id="3.40.50.11090">
    <property type="match status" value="1"/>
</dbReference>
<evidence type="ECO:0000259" key="2">
    <source>
        <dbReference type="Pfam" id="PF22772"/>
    </source>
</evidence>
<dbReference type="RefSeq" id="WP_340332706.1">
    <property type="nucleotide sequence ID" value="NZ_JAZHOF010000016.1"/>
</dbReference>
<dbReference type="Pfam" id="PF22772">
    <property type="entry name" value="WsaF_C"/>
    <property type="match status" value="1"/>
</dbReference>
<accession>A0AAW9RMN6</accession>
<dbReference type="Gene3D" id="3.40.50.2000">
    <property type="entry name" value="Glycogen Phosphorylase B"/>
    <property type="match status" value="1"/>
</dbReference>
<organism evidence="3 4">
    <name type="scientific">Microbaculum marinum</name>
    <dbReference type="NCBI Taxonomy" id="1764581"/>
    <lineage>
        <taxon>Bacteria</taxon>
        <taxon>Pseudomonadati</taxon>
        <taxon>Pseudomonadota</taxon>
        <taxon>Alphaproteobacteria</taxon>
        <taxon>Hyphomicrobiales</taxon>
        <taxon>Tepidamorphaceae</taxon>
        <taxon>Microbaculum</taxon>
    </lineage>
</organism>
<evidence type="ECO:0000313" key="3">
    <source>
        <dbReference type="EMBL" id="MEJ8575007.1"/>
    </source>
</evidence>
<keyword evidence="3" id="KW-0328">Glycosyltransferase</keyword>
<keyword evidence="4" id="KW-1185">Reference proteome</keyword>
<feature type="domain" description="WsaF C-terminal" evidence="2">
    <location>
        <begin position="237"/>
        <end position="360"/>
    </location>
</feature>
<dbReference type="GO" id="GO:0009103">
    <property type="term" value="P:lipopolysaccharide biosynthetic process"/>
    <property type="evidence" value="ECO:0007669"/>
    <property type="project" value="TreeGrafter"/>
</dbReference>
<dbReference type="EC" id="2.4.-.-" evidence="3"/>
<dbReference type="AlphaFoldDB" id="A0AAW9RMN6"/>
<evidence type="ECO:0000256" key="1">
    <source>
        <dbReference type="ARBA" id="ARBA00022679"/>
    </source>
</evidence>
<protein>
    <submittedName>
        <fullName evidence="3">Glycosyltransferase</fullName>
        <ecNumber evidence="3">2.4.-.-</ecNumber>
    </submittedName>
</protein>
<evidence type="ECO:0000313" key="4">
    <source>
        <dbReference type="Proteomes" id="UP001378188"/>
    </source>
</evidence>
<dbReference type="PANTHER" id="PTHR46401">
    <property type="entry name" value="GLYCOSYLTRANSFERASE WBBK-RELATED"/>
    <property type="match status" value="1"/>
</dbReference>
<dbReference type="EMBL" id="JAZHOF010000016">
    <property type="protein sequence ID" value="MEJ8575007.1"/>
    <property type="molecule type" value="Genomic_DNA"/>
</dbReference>
<comment type="caution">
    <text evidence="3">The sequence shown here is derived from an EMBL/GenBank/DDBJ whole genome shotgun (WGS) entry which is preliminary data.</text>
</comment>
<gene>
    <name evidence="3" type="ORF">V3328_26265</name>
</gene>
<reference evidence="3 4" key="1">
    <citation type="submission" date="2024-02" db="EMBL/GenBank/DDBJ databases">
        <title>Genome analysis and characterization of Microbaculum marinisediminis sp. nov., isolated from marine sediment.</title>
        <authorList>
            <person name="Du Z.-J."/>
            <person name="Ye Y.-Q."/>
            <person name="Zhang Z.-R."/>
            <person name="Yuan S.-M."/>
            <person name="Zhang X.-Y."/>
        </authorList>
    </citation>
    <scope>NUCLEOTIDE SEQUENCE [LARGE SCALE GENOMIC DNA]</scope>
    <source>
        <strain evidence="3 4">SDUM1044001</strain>
    </source>
</reference>
<dbReference type="GO" id="GO:0016757">
    <property type="term" value="F:glycosyltransferase activity"/>
    <property type="evidence" value="ECO:0007669"/>
    <property type="project" value="UniProtKB-KW"/>
</dbReference>